<dbReference type="Pfam" id="PF05161">
    <property type="entry name" value="MOFRL"/>
    <property type="match status" value="1"/>
</dbReference>
<proteinExistence type="predicted"/>
<keyword evidence="4" id="KW-1185">Reference proteome</keyword>
<dbReference type="InterPro" id="IPR007835">
    <property type="entry name" value="MOFRL"/>
</dbReference>
<name>A0A2T6AG44_9RHOB</name>
<comment type="caution">
    <text evidence="3">The sequence shown here is derived from an EMBL/GenBank/DDBJ whole genome shotgun (WGS) entry which is preliminary data.</text>
</comment>
<dbReference type="Proteomes" id="UP000244224">
    <property type="component" value="Unassembled WGS sequence"/>
</dbReference>
<evidence type="ECO:0000313" key="4">
    <source>
        <dbReference type="Proteomes" id="UP000244224"/>
    </source>
</evidence>
<protein>
    <submittedName>
        <fullName evidence="3">Hydroxypyruvate reductase</fullName>
    </submittedName>
</protein>
<dbReference type="GO" id="GO:0008887">
    <property type="term" value="F:glycerate kinase activity"/>
    <property type="evidence" value="ECO:0007669"/>
    <property type="project" value="InterPro"/>
</dbReference>
<reference evidence="3 4" key="1">
    <citation type="submission" date="2018-04" db="EMBL/GenBank/DDBJ databases">
        <title>Genomic Encyclopedia of Archaeal and Bacterial Type Strains, Phase II (KMG-II): from individual species to whole genera.</title>
        <authorList>
            <person name="Goeker M."/>
        </authorList>
    </citation>
    <scope>NUCLEOTIDE SEQUENCE [LARGE SCALE GENOMIC DNA]</scope>
    <source>
        <strain evidence="3 4">DSM 21823</strain>
    </source>
</reference>
<feature type="domain" description="MOFRL" evidence="1">
    <location>
        <begin position="307"/>
        <end position="414"/>
    </location>
</feature>
<evidence type="ECO:0000259" key="2">
    <source>
        <dbReference type="Pfam" id="PF13660"/>
    </source>
</evidence>
<evidence type="ECO:0000313" key="3">
    <source>
        <dbReference type="EMBL" id="PTX42781.1"/>
    </source>
</evidence>
<keyword evidence="3" id="KW-0670">Pyruvate</keyword>
<sequence>MSPDDVRALLADCFSVAVKAADPASAVRQALKRHQERVAKARRVLIVALGKAACAMAEAAANELGEKATAGIVVTTQESARPVADFQVIAGGHPVPDAGSLSGGEAILSLARTAAETDLVLALISGGGSALAVAPKPGLTLALKQQITEALLRSGADITEINAVRRRLSLLKGGGLLRAAAPASVLALIVSDVPGDDPTIIASGPTAPMRPGQPVEAVLRAANLDHGLPATVTELLLAAPDSFGLCHVHNEIIASNAASVSAVGRFLASKGIVAVCYQHWLDGDVQAAAEAILRMMKLTTDQQGLTAIICGGETTVRVTGGGTGGRNQELALRLAQTEAASPLGRPWTFLSAGTDGRDGPTQAAGGFADSDTMNRLMHHGLKLKEILANNDSYTALRATGDAFITGPTGTNVADIQIALVG</sequence>
<dbReference type="InterPro" id="IPR037035">
    <property type="entry name" value="GK-like_C_sf"/>
</dbReference>
<dbReference type="Gene3D" id="3.40.1480.10">
    <property type="entry name" value="MOFRL domain"/>
    <property type="match status" value="1"/>
</dbReference>
<dbReference type="AlphaFoldDB" id="A0A2T6AG44"/>
<evidence type="ECO:0000259" key="1">
    <source>
        <dbReference type="Pfam" id="PF05161"/>
    </source>
</evidence>
<dbReference type="Pfam" id="PF13660">
    <property type="entry name" value="DUF4147"/>
    <property type="match status" value="1"/>
</dbReference>
<accession>A0A2T6AG44</accession>
<dbReference type="SUPFAM" id="SSF82544">
    <property type="entry name" value="GckA/TtuD-like"/>
    <property type="match status" value="1"/>
</dbReference>
<feature type="domain" description="MOFRL-associated" evidence="2">
    <location>
        <begin position="10"/>
        <end position="236"/>
    </location>
</feature>
<gene>
    <name evidence="3" type="ORF">C8N34_1252</name>
</gene>
<dbReference type="InterPro" id="IPR025286">
    <property type="entry name" value="MOFRL_assoc_dom"/>
</dbReference>
<dbReference type="PANTHER" id="PTHR12227">
    <property type="entry name" value="GLYCERATE KINASE"/>
    <property type="match status" value="1"/>
</dbReference>
<dbReference type="GO" id="GO:0005737">
    <property type="term" value="C:cytoplasm"/>
    <property type="evidence" value="ECO:0007669"/>
    <property type="project" value="TreeGrafter"/>
</dbReference>
<dbReference type="Gene3D" id="3.40.50.10180">
    <property type="entry name" value="Glycerate kinase, MOFRL-like N-terminal domain"/>
    <property type="match status" value="1"/>
</dbReference>
<dbReference type="InterPro" id="IPR038614">
    <property type="entry name" value="GK_N_sf"/>
</dbReference>
<dbReference type="EMBL" id="QBKP01000025">
    <property type="protein sequence ID" value="PTX42781.1"/>
    <property type="molecule type" value="Genomic_DNA"/>
</dbReference>
<dbReference type="InterPro" id="IPR039760">
    <property type="entry name" value="MOFRL_protein"/>
</dbReference>
<organism evidence="3 4">
    <name type="scientific">Gemmobacter caeni</name>
    <dbReference type="NCBI Taxonomy" id="589035"/>
    <lineage>
        <taxon>Bacteria</taxon>
        <taxon>Pseudomonadati</taxon>
        <taxon>Pseudomonadota</taxon>
        <taxon>Alphaproteobacteria</taxon>
        <taxon>Rhodobacterales</taxon>
        <taxon>Paracoccaceae</taxon>
        <taxon>Gemmobacter</taxon>
    </lineage>
</organism>
<dbReference type="RefSeq" id="WP_108130649.1">
    <property type="nucleotide sequence ID" value="NZ_QBKP01000025.1"/>
</dbReference>
<dbReference type="PANTHER" id="PTHR12227:SF0">
    <property type="entry name" value="GLYCERATE KINASE"/>
    <property type="match status" value="1"/>
</dbReference>